<gene>
    <name evidence="1" type="ORF">M8C21_007396</name>
</gene>
<proteinExistence type="predicted"/>
<sequence length="84" mass="9449">MITPWTLILGVPAPDLYTIPYPMRLHVRILLERLQVEMDSRNGAELEWHDWCCIVSLAGLDQDGLSLEGQVGEPSSSIVLTWMA</sequence>
<protein>
    <submittedName>
        <fullName evidence="1">Uncharacterized protein</fullName>
    </submittedName>
</protein>
<dbReference type="AlphaFoldDB" id="A0AAD5C6H2"/>
<dbReference type="Proteomes" id="UP001206925">
    <property type="component" value="Unassembled WGS sequence"/>
</dbReference>
<keyword evidence="2" id="KW-1185">Reference proteome</keyword>
<organism evidence="1 2">
    <name type="scientific">Ambrosia artemisiifolia</name>
    <name type="common">Common ragweed</name>
    <dbReference type="NCBI Taxonomy" id="4212"/>
    <lineage>
        <taxon>Eukaryota</taxon>
        <taxon>Viridiplantae</taxon>
        <taxon>Streptophyta</taxon>
        <taxon>Embryophyta</taxon>
        <taxon>Tracheophyta</taxon>
        <taxon>Spermatophyta</taxon>
        <taxon>Magnoliopsida</taxon>
        <taxon>eudicotyledons</taxon>
        <taxon>Gunneridae</taxon>
        <taxon>Pentapetalae</taxon>
        <taxon>asterids</taxon>
        <taxon>campanulids</taxon>
        <taxon>Asterales</taxon>
        <taxon>Asteraceae</taxon>
        <taxon>Asteroideae</taxon>
        <taxon>Heliantheae alliance</taxon>
        <taxon>Heliantheae</taxon>
        <taxon>Ambrosia</taxon>
    </lineage>
</organism>
<comment type="caution">
    <text evidence="1">The sequence shown here is derived from an EMBL/GenBank/DDBJ whole genome shotgun (WGS) entry which is preliminary data.</text>
</comment>
<evidence type="ECO:0000313" key="2">
    <source>
        <dbReference type="Proteomes" id="UP001206925"/>
    </source>
</evidence>
<evidence type="ECO:0000313" key="1">
    <source>
        <dbReference type="EMBL" id="KAI7735900.1"/>
    </source>
</evidence>
<accession>A0AAD5C6H2</accession>
<reference evidence="1" key="1">
    <citation type="submission" date="2022-06" db="EMBL/GenBank/DDBJ databases">
        <title>Uncovering the hologenomic basis of an extraordinary plant invasion.</title>
        <authorList>
            <person name="Bieker V.C."/>
            <person name="Martin M.D."/>
            <person name="Gilbert T."/>
            <person name="Hodgins K."/>
            <person name="Battlay P."/>
            <person name="Petersen B."/>
            <person name="Wilson J."/>
        </authorList>
    </citation>
    <scope>NUCLEOTIDE SEQUENCE</scope>
    <source>
        <strain evidence="1">AA19_3_7</strain>
        <tissue evidence="1">Leaf</tissue>
    </source>
</reference>
<dbReference type="EMBL" id="JAMZMK010009422">
    <property type="protein sequence ID" value="KAI7735900.1"/>
    <property type="molecule type" value="Genomic_DNA"/>
</dbReference>
<name>A0AAD5C6H2_AMBAR</name>